<dbReference type="PANTHER" id="PTHR43669">
    <property type="entry name" value="5-KETO-D-GLUCONATE 5-REDUCTASE"/>
    <property type="match status" value="1"/>
</dbReference>
<dbReference type="InterPro" id="IPR036291">
    <property type="entry name" value="NAD(P)-bd_dom_sf"/>
</dbReference>
<dbReference type="AlphaFoldDB" id="A0A381VF98"/>
<sequence length="165" mass="17256">VHVPELKDKVVIVTGSARGIGQAIAERFATEGSSVVLADLDNDGIESVAEKIITDGGSAVPIATDVAIEEQVDALFDTALNEYGTVDVLVNNAGLISPVKHILEVDKAWWDRLIGANLTGTFLCARRAAHIMARKGEGSIINMSSGGATKAHRAFVAYDASKGGI</sequence>
<feature type="non-terminal residue" evidence="3">
    <location>
        <position position="165"/>
    </location>
</feature>
<gene>
    <name evidence="3" type="ORF">METZ01_LOCUS91292</name>
</gene>
<dbReference type="InterPro" id="IPR002347">
    <property type="entry name" value="SDR_fam"/>
</dbReference>
<dbReference type="PANTHER" id="PTHR43669:SF14">
    <property type="entry name" value="OXIDOREDUCTASE"/>
    <property type="match status" value="1"/>
</dbReference>
<evidence type="ECO:0000256" key="1">
    <source>
        <dbReference type="ARBA" id="ARBA00006484"/>
    </source>
</evidence>
<evidence type="ECO:0000313" key="3">
    <source>
        <dbReference type="EMBL" id="SVA38438.1"/>
    </source>
</evidence>
<dbReference type="PRINTS" id="PR00080">
    <property type="entry name" value="SDRFAMILY"/>
</dbReference>
<evidence type="ECO:0008006" key="4">
    <source>
        <dbReference type="Google" id="ProtNLM"/>
    </source>
</evidence>
<dbReference type="EMBL" id="UINC01008543">
    <property type="protein sequence ID" value="SVA38438.1"/>
    <property type="molecule type" value="Genomic_DNA"/>
</dbReference>
<organism evidence="3">
    <name type="scientific">marine metagenome</name>
    <dbReference type="NCBI Taxonomy" id="408172"/>
    <lineage>
        <taxon>unclassified sequences</taxon>
        <taxon>metagenomes</taxon>
        <taxon>ecological metagenomes</taxon>
    </lineage>
</organism>
<protein>
    <recommendedName>
        <fullName evidence="4">Short-chain dehydrogenase/reductase SDR</fullName>
    </recommendedName>
</protein>
<keyword evidence="2" id="KW-0560">Oxidoreductase</keyword>
<dbReference type="CDD" id="cd05233">
    <property type="entry name" value="SDR_c"/>
    <property type="match status" value="1"/>
</dbReference>
<dbReference type="Gene3D" id="3.40.50.720">
    <property type="entry name" value="NAD(P)-binding Rossmann-like Domain"/>
    <property type="match status" value="1"/>
</dbReference>
<dbReference type="GO" id="GO:0016491">
    <property type="term" value="F:oxidoreductase activity"/>
    <property type="evidence" value="ECO:0007669"/>
    <property type="project" value="UniProtKB-KW"/>
</dbReference>
<accession>A0A381VF98</accession>
<feature type="non-terminal residue" evidence="3">
    <location>
        <position position="1"/>
    </location>
</feature>
<dbReference type="PRINTS" id="PR00081">
    <property type="entry name" value="GDHRDH"/>
</dbReference>
<evidence type="ECO:0000256" key="2">
    <source>
        <dbReference type="ARBA" id="ARBA00023002"/>
    </source>
</evidence>
<name>A0A381VF98_9ZZZZ</name>
<proteinExistence type="inferred from homology"/>
<comment type="similarity">
    <text evidence="1">Belongs to the short-chain dehydrogenases/reductases (SDR) family.</text>
</comment>
<reference evidence="3" key="1">
    <citation type="submission" date="2018-05" db="EMBL/GenBank/DDBJ databases">
        <authorList>
            <person name="Lanie J.A."/>
            <person name="Ng W.-L."/>
            <person name="Kazmierczak K.M."/>
            <person name="Andrzejewski T.M."/>
            <person name="Davidsen T.M."/>
            <person name="Wayne K.J."/>
            <person name="Tettelin H."/>
            <person name="Glass J.I."/>
            <person name="Rusch D."/>
            <person name="Podicherti R."/>
            <person name="Tsui H.-C.T."/>
            <person name="Winkler M.E."/>
        </authorList>
    </citation>
    <scope>NUCLEOTIDE SEQUENCE</scope>
</reference>
<dbReference type="SUPFAM" id="SSF51735">
    <property type="entry name" value="NAD(P)-binding Rossmann-fold domains"/>
    <property type="match status" value="1"/>
</dbReference>
<dbReference type="Pfam" id="PF00106">
    <property type="entry name" value="adh_short"/>
    <property type="match status" value="1"/>
</dbReference>